<gene>
    <name evidence="2" type="ORF">QC762_305670</name>
</gene>
<comment type="caution">
    <text evidence="2">The sequence shown here is derived from an EMBL/GenBank/DDBJ whole genome shotgun (WGS) entry which is preliminary data.</text>
</comment>
<dbReference type="Pfam" id="PF06985">
    <property type="entry name" value="HET"/>
    <property type="match status" value="1"/>
</dbReference>
<evidence type="ECO:0000259" key="1">
    <source>
        <dbReference type="Pfam" id="PF06985"/>
    </source>
</evidence>
<accession>A0ABR0GJP1</accession>
<keyword evidence="3" id="KW-1185">Reference proteome</keyword>
<dbReference type="PANTHER" id="PTHR24148:SF78">
    <property type="entry name" value="HETEROKARYON INCOMPATIBILITY DOMAIN-CONTAINING PROTEIN"/>
    <property type="match status" value="1"/>
</dbReference>
<name>A0ABR0GJP1_9PEZI</name>
<dbReference type="InterPro" id="IPR052895">
    <property type="entry name" value="HetReg/Transcr_Mod"/>
</dbReference>
<sequence length="658" mass="74884">MSNVDNSLDFFPHPALARCASHRKPSPLTSTAMASLPPYQYQPLDLDADSIRLVRLCKGLSNEQIHCELLETYVHASKGVPYEALSYTWGTIDREESIIVGRNSTLQVTENLYTALVNLRHPHTDRLLWIDAICIDQNNDKERGHQVGQMRKIYQNAEEVLVWLGPGRTAEAQLAMKFLEEVNEQLSATDQLWSWKLRRENWRSELNWRKRKKFLERLPDTTLAEYRGALEGLLASPWFRRVWIIQEVACSKKARIMCGRKSIPSRTFAIAPEFLNSAVDDHVQAILDVMPGFRRSESWWSHTRTLGILLRKFRDSQATDIRDKVFALLGMAPDAEAEITPDYETDTRQIVQKTASFLVFGKVVDKKTYEFPLWSLRELPEKTDEMVEEALHRMMSGGGILSTDVWIHVPVSLDPADLLNGWNTRGEYGQYSTGFVRWNDQQILMKLARFVFREALDTLALLGPEPNLGQKAFRPSVSLAVCLAAQYQQWKVVKLLIGYPTAVRKSDMDSLESPGLTRAIWMAAWKRHLKMIRLIKYGVDLDAKWEHGDLERADAIDLFNALVVVDGASDSALPEFDDSGTNLIGWWHIYVREVKIMELLAARGVPLDQILAFPSRKNWVSNAPRIVETFIMHGMEIGPVCKALCKASGVGVVDGYED</sequence>
<dbReference type="GeneID" id="87908768"/>
<evidence type="ECO:0000313" key="2">
    <source>
        <dbReference type="EMBL" id="KAK4655809.1"/>
    </source>
</evidence>
<organism evidence="2 3">
    <name type="scientific">Podospora pseudocomata</name>
    <dbReference type="NCBI Taxonomy" id="2093779"/>
    <lineage>
        <taxon>Eukaryota</taxon>
        <taxon>Fungi</taxon>
        <taxon>Dikarya</taxon>
        <taxon>Ascomycota</taxon>
        <taxon>Pezizomycotina</taxon>
        <taxon>Sordariomycetes</taxon>
        <taxon>Sordariomycetidae</taxon>
        <taxon>Sordariales</taxon>
        <taxon>Podosporaceae</taxon>
        <taxon>Podospora</taxon>
    </lineage>
</organism>
<dbReference type="EMBL" id="JAFFHA010000005">
    <property type="protein sequence ID" value="KAK4655809.1"/>
    <property type="molecule type" value="Genomic_DNA"/>
</dbReference>
<feature type="domain" description="Heterokaryon incompatibility" evidence="1">
    <location>
        <begin position="82"/>
        <end position="247"/>
    </location>
</feature>
<proteinExistence type="predicted"/>
<protein>
    <recommendedName>
        <fullName evidence="1">Heterokaryon incompatibility domain-containing protein</fullName>
    </recommendedName>
</protein>
<evidence type="ECO:0000313" key="3">
    <source>
        <dbReference type="Proteomes" id="UP001323405"/>
    </source>
</evidence>
<dbReference type="Proteomes" id="UP001323405">
    <property type="component" value="Unassembled WGS sequence"/>
</dbReference>
<dbReference type="InterPro" id="IPR010730">
    <property type="entry name" value="HET"/>
</dbReference>
<dbReference type="RefSeq" id="XP_062744784.1">
    <property type="nucleotide sequence ID" value="XM_062888861.1"/>
</dbReference>
<dbReference type="PANTHER" id="PTHR24148">
    <property type="entry name" value="ANKYRIN REPEAT DOMAIN-CONTAINING PROTEIN 39 HOMOLOG-RELATED"/>
    <property type="match status" value="1"/>
</dbReference>
<reference evidence="2 3" key="1">
    <citation type="journal article" date="2023" name="bioRxiv">
        <title>High-quality genome assemblies of four members of thePodospora anserinaspecies complex.</title>
        <authorList>
            <person name="Ament-Velasquez S.L."/>
            <person name="Vogan A.A."/>
            <person name="Wallerman O."/>
            <person name="Hartmann F."/>
            <person name="Gautier V."/>
            <person name="Silar P."/>
            <person name="Giraud T."/>
            <person name="Johannesson H."/>
        </authorList>
    </citation>
    <scope>NUCLEOTIDE SEQUENCE [LARGE SCALE GENOMIC DNA]</scope>
    <source>
        <strain evidence="2 3">CBS 415.72m</strain>
    </source>
</reference>